<comment type="similarity">
    <text evidence="2">Belongs to the ABC-4 integral membrane protein family. LolC/E subfamily.</text>
</comment>
<evidence type="ECO:0000256" key="2">
    <source>
        <dbReference type="ARBA" id="ARBA00005236"/>
    </source>
</evidence>
<keyword evidence="6 8" id="KW-1133">Transmembrane helix</keyword>
<evidence type="ECO:0000256" key="8">
    <source>
        <dbReference type="SAM" id="Phobius"/>
    </source>
</evidence>
<evidence type="ECO:0000256" key="5">
    <source>
        <dbReference type="ARBA" id="ARBA00022692"/>
    </source>
</evidence>
<evidence type="ECO:0000259" key="9">
    <source>
        <dbReference type="Pfam" id="PF02687"/>
    </source>
</evidence>
<reference evidence="11 12" key="1">
    <citation type="submission" date="2020-04" db="EMBL/GenBank/DDBJ databases">
        <authorList>
            <person name="Yoon J."/>
        </authorList>
    </citation>
    <scope>NUCLEOTIDE SEQUENCE [LARGE SCALE GENOMIC DNA]</scope>
    <source>
        <strain evidence="11 12">KMU-166</strain>
    </source>
</reference>
<dbReference type="InterPro" id="IPR051447">
    <property type="entry name" value="Lipoprotein-release_system"/>
</dbReference>
<evidence type="ECO:0000259" key="10">
    <source>
        <dbReference type="Pfam" id="PF12704"/>
    </source>
</evidence>
<feature type="domain" description="ABC3 transporter permease C-terminal" evidence="9">
    <location>
        <begin position="274"/>
        <end position="406"/>
    </location>
</feature>
<dbReference type="InterPro" id="IPR025857">
    <property type="entry name" value="MacB_PCD"/>
</dbReference>
<keyword evidence="12" id="KW-1185">Reference proteome</keyword>
<comment type="caution">
    <text evidence="11">The sequence shown here is derived from an EMBL/GenBank/DDBJ whole genome shotgun (WGS) entry which is preliminary data.</text>
</comment>
<evidence type="ECO:0000313" key="11">
    <source>
        <dbReference type="EMBL" id="NKI17229.1"/>
    </source>
</evidence>
<feature type="transmembrane region" description="Helical" evidence="8">
    <location>
        <begin position="273"/>
        <end position="294"/>
    </location>
</feature>
<dbReference type="PANTHER" id="PTHR30489:SF0">
    <property type="entry name" value="LIPOPROTEIN-RELEASING SYSTEM TRANSMEMBRANE PROTEIN LOLE"/>
    <property type="match status" value="1"/>
</dbReference>
<feature type="transmembrane region" description="Helical" evidence="8">
    <location>
        <begin position="327"/>
        <end position="351"/>
    </location>
</feature>
<name>A0ABX1GG98_9GAMM</name>
<gene>
    <name evidence="11" type="ORF">HCU74_07315</name>
</gene>
<organism evidence="11 12">
    <name type="scientific">Spongiibacter thalassae</name>
    <dbReference type="NCBI Taxonomy" id="2721624"/>
    <lineage>
        <taxon>Bacteria</taxon>
        <taxon>Pseudomonadati</taxon>
        <taxon>Pseudomonadota</taxon>
        <taxon>Gammaproteobacteria</taxon>
        <taxon>Cellvibrionales</taxon>
        <taxon>Spongiibacteraceae</taxon>
        <taxon>Spongiibacter</taxon>
    </lineage>
</organism>
<feature type="transmembrane region" description="Helical" evidence="8">
    <location>
        <begin position="26"/>
        <end position="49"/>
    </location>
</feature>
<proteinExistence type="inferred from homology"/>
<dbReference type="NCBIfam" id="TIGR02212">
    <property type="entry name" value="lolCE"/>
    <property type="match status" value="1"/>
</dbReference>
<evidence type="ECO:0000256" key="7">
    <source>
        <dbReference type="ARBA" id="ARBA00023136"/>
    </source>
</evidence>
<evidence type="ECO:0000256" key="1">
    <source>
        <dbReference type="ARBA" id="ARBA00004651"/>
    </source>
</evidence>
<evidence type="ECO:0000256" key="3">
    <source>
        <dbReference type="ARBA" id="ARBA00022448"/>
    </source>
</evidence>
<sequence>MPNSLPVFIGLRYFRRGSGDDRFLSLMSWFSLLGMLIGVVSLVVVTSVMNGFEYELQKRVLAVVPHAYVDGPQGRLGDWEQHLDTLSARKGVVAVAPYVGGKAMLSAGEVRGAALYGVEPELESGVSSVARSVSSGRYLQDPGDYDIVLGDILARQLGVAVGDTVRVILPRVTVTPFGLFPRERGFRVVGTFSAGAQLDGTTAFIHIADARKLYQLGEDVVGLRLQFHDMFAAQPLSEGLLSDLPPGSTATAWSESQGSLFQAVNMEKQMVRLLLMFIVLIAAFNIISILSMAVSARRGAIAVLRTMGASPMTVMAIFIVYGMTTGLLGLVGGLAIGLPVAFHVGDIVAWFEQLSGIYIFDPRVYFISRIPSLVQPGDVVLVGAFCLTLSLLAALFPAWQASRIQPAEALRYE</sequence>
<dbReference type="RefSeq" id="WP_168449743.1">
    <property type="nucleotide sequence ID" value="NZ_JAAWWK010000002.1"/>
</dbReference>
<dbReference type="Proteomes" id="UP000765845">
    <property type="component" value="Unassembled WGS sequence"/>
</dbReference>
<dbReference type="Pfam" id="PF02687">
    <property type="entry name" value="FtsX"/>
    <property type="match status" value="1"/>
</dbReference>
<feature type="domain" description="MacB-like periplasmic core" evidence="10">
    <location>
        <begin position="28"/>
        <end position="214"/>
    </location>
</feature>
<evidence type="ECO:0000256" key="4">
    <source>
        <dbReference type="ARBA" id="ARBA00022475"/>
    </source>
</evidence>
<protein>
    <submittedName>
        <fullName evidence="11">Lipoprotein-releasing ABC transporter permease subunit</fullName>
    </submittedName>
</protein>
<keyword evidence="5 8" id="KW-0812">Transmembrane</keyword>
<keyword evidence="7 8" id="KW-0472">Membrane</keyword>
<feature type="transmembrane region" description="Helical" evidence="8">
    <location>
        <begin position="379"/>
        <end position="399"/>
    </location>
</feature>
<feature type="transmembrane region" description="Helical" evidence="8">
    <location>
        <begin position="300"/>
        <end position="320"/>
    </location>
</feature>
<keyword evidence="3" id="KW-0813">Transport</keyword>
<comment type="subcellular location">
    <subcellularLocation>
        <location evidence="1">Cell membrane</location>
        <topology evidence="1">Multi-pass membrane protein</topology>
    </subcellularLocation>
</comment>
<dbReference type="InterPro" id="IPR003838">
    <property type="entry name" value="ABC3_permease_C"/>
</dbReference>
<keyword evidence="4" id="KW-1003">Cell membrane</keyword>
<accession>A0ABX1GG98</accession>
<evidence type="ECO:0000256" key="6">
    <source>
        <dbReference type="ARBA" id="ARBA00022989"/>
    </source>
</evidence>
<dbReference type="EMBL" id="JAAWWK010000002">
    <property type="protein sequence ID" value="NKI17229.1"/>
    <property type="molecule type" value="Genomic_DNA"/>
</dbReference>
<evidence type="ECO:0000313" key="12">
    <source>
        <dbReference type="Proteomes" id="UP000765845"/>
    </source>
</evidence>
<dbReference type="InterPro" id="IPR011925">
    <property type="entry name" value="LolCE_TM"/>
</dbReference>
<keyword evidence="11" id="KW-0449">Lipoprotein</keyword>
<dbReference type="Pfam" id="PF12704">
    <property type="entry name" value="MacB_PCD"/>
    <property type="match status" value="1"/>
</dbReference>
<dbReference type="PANTHER" id="PTHR30489">
    <property type="entry name" value="LIPOPROTEIN-RELEASING SYSTEM TRANSMEMBRANE PROTEIN LOLE"/>
    <property type="match status" value="1"/>
</dbReference>